<reference evidence="3" key="1">
    <citation type="submission" date="2013-10" db="EMBL/GenBank/DDBJ databases">
        <title>Draft genome sequence of Lactobacillus fermentum NB-22.</title>
        <authorList>
            <person name="Chaplin A.V."/>
            <person name="Shkoporov A.N."/>
            <person name="Khokhlova E.V."/>
            <person name="Efimov B.A."/>
            <person name="Kafarskaia L.I."/>
        </authorList>
    </citation>
    <scope>NUCLEOTIDE SEQUENCE [LARGE SCALE GENOMIC DNA]</scope>
    <source>
        <strain evidence="3">NB-22</strain>
    </source>
</reference>
<dbReference type="AlphaFoldDB" id="A0A829M049"/>
<proteinExistence type="predicted"/>
<protein>
    <recommendedName>
        <fullName evidence="1">tRNA-guanine(15) transglycosylase-like domain-containing protein</fullName>
    </recommendedName>
</protein>
<dbReference type="InterPro" id="IPR036511">
    <property type="entry name" value="TGT-like_sf"/>
</dbReference>
<comment type="caution">
    <text evidence="2">The sequence shown here is derived from an EMBL/GenBank/DDBJ whole genome shotgun (WGS) entry which is preliminary data.</text>
</comment>
<organism evidence="2 3">
    <name type="scientific">Limosilactobacillus fermentum NB-22</name>
    <dbReference type="NCBI Taxonomy" id="1408443"/>
    <lineage>
        <taxon>Bacteria</taxon>
        <taxon>Bacillati</taxon>
        <taxon>Bacillota</taxon>
        <taxon>Bacilli</taxon>
        <taxon>Lactobacillales</taxon>
        <taxon>Lactobacillaceae</taxon>
        <taxon>Limosilactobacillus</taxon>
    </lineage>
</organism>
<evidence type="ECO:0000259" key="1">
    <source>
        <dbReference type="Pfam" id="PF01702"/>
    </source>
</evidence>
<dbReference type="Proteomes" id="UP000018412">
    <property type="component" value="Unassembled WGS sequence"/>
</dbReference>
<evidence type="ECO:0000313" key="2">
    <source>
        <dbReference type="EMBL" id="ESS02157.1"/>
    </source>
</evidence>
<dbReference type="Pfam" id="PF01702">
    <property type="entry name" value="TGT"/>
    <property type="match status" value="1"/>
</dbReference>
<name>A0A829M049_LIMFE</name>
<dbReference type="Gene3D" id="3.20.20.105">
    <property type="entry name" value="Queuine tRNA-ribosyltransferase-like"/>
    <property type="match status" value="1"/>
</dbReference>
<dbReference type="InterPro" id="IPR002616">
    <property type="entry name" value="tRNA_ribo_trans-like"/>
</dbReference>
<dbReference type="GO" id="GO:0006400">
    <property type="term" value="P:tRNA modification"/>
    <property type="evidence" value="ECO:0007669"/>
    <property type="project" value="InterPro"/>
</dbReference>
<accession>A0A829M049</accession>
<dbReference type="EMBL" id="AYHA01000035">
    <property type="protein sequence ID" value="ESS02157.1"/>
    <property type="molecule type" value="Genomic_DNA"/>
</dbReference>
<sequence>MTRRKINMTMTNYPLTVPMPVLKLPLLTTDPLTAGELFSHCGVRIVALPLAPAMDAPGAATLGEVGGLGAWLKWEGLTVALPGFGQPLTKVKKNSERVGVHYQLPHGGAKKTVNGAEYEEWLKAAHASVALPLSQAPDHYAPVDDIVRSVAVNAAWGAQTPTGWGVVQGAGLKAARQESIAYLVEQNITNFYLGGFEQPLEDEEWQRSLEMTTDLLPPNGLVMVEAATPFRIQAAIEAGVHLIISDLPLTLARHHRYLQEDLSDVPVEEGAPHGLPKQAWPYLTERHVGLATRLLTEANVKNWTAYFAKKHREMLN</sequence>
<reference evidence="2 3" key="2">
    <citation type="journal article" date="2015" name="Genome Announc.">
        <title>Draft Genome Sequence of Lactobacillus fermentum NB-22.</title>
        <authorList>
            <person name="Chaplin A.V."/>
            <person name="Shkoporov A.N."/>
            <person name="Efimov B.A."/>
            <person name="Pikina A.P."/>
            <person name="Borisova O.Y."/>
            <person name="Gladko I.A."/>
            <person name="Postnikova E.A."/>
            <person name="Lordkipanidze A.E."/>
            <person name="Kafarskaia L.I."/>
        </authorList>
    </citation>
    <scope>NUCLEOTIDE SEQUENCE [LARGE SCALE GENOMIC DNA]</scope>
    <source>
        <strain evidence="2 3">NB-22</strain>
    </source>
</reference>
<gene>
    <name evidence="2" type="ORF">NB22_00675</name>
</gene>
<evidence type="ECO:0000313" key="3">
    <source>
        <dbReference type="Proteomes" id="UP000018412"/>
    </source>
</evidence>
<dbReference type="SUPFAM" id="SSF51713">
    <property type="entry name" value="tRNA-guanine transglycosylase"/>
    <property type="match status" value="1"/>
</dbReference>
<feature type="domain" description="tRNA-guanine(15) transglycosylase-like" evidence="1">
    <location>
        <begin position="31"/>
        <end position="260"/>
    </location>
</feature>